<name>A0AAV8XCY6_9CUCU</name>
<reference evidence="1" key="1">
    <citation type="journal article" date="2023" name="Insect Mol. Biol.">
        <title>Genome sequencing provides insights into the evolution of gene families encoding plant cell wall-degrading enzymes in longhorned beetles.</title>
        <authorList>
            <person name="Shin N.R."/>
            <person name="Okamura Y."/>
            <person name="Kirsch R."/>
            <person name="Pauchet Y."/>
        </authorList>
    </citation>
    <scope>NUCLEOTIDE SEQUENCE</scope>
    <source>
        <strain evidence="1">AMC_N1</strain>
    </source>
</reference>
<dbReference type="AlphaFoldDB" id="A0AAV8XCY6"/>
<keyword evidence="2" id="KW-1185">Reference proteome</keyword>
<protein>
    <submittedName>
        <fullName evidence="1">Uncharacterized protein</fullName>
    </submittedName>
</protein>
<sequence>MILTFQITHSGFSKTEHPRIIRAQFDWNAIYVQITRHFLHEREEKLLKGSILTILLPLFCNILKTIQGTRFGKPVVS</sequence>
<gene>
    <name evidence="1" type="ORF">NQ318_019753</name>
</gene>
<organism evidence="1 2">
    <name type="scientific">Aromia moschata</name>
    <dbReference type="NCBI Taxonomy" id="1265417"/>
    <lineage>
        <taxon>Eukaryota</taxon>
        <taxon>Metazoa</taxon>
        <taxon>Ecdysozoa</taxon>
        <taxon>Arthropoda</taxon>
        <taxon>Hexapoda</taxon>
        <taxon>Insecta</taxon>
        <taxon>Pterygota</taxon>
        <taxon>Neoptera</taxon>
        <taxon>Endopterygota</taxon>
        <taxon>Coleoptera</taxon>
        <taxon>Polyphaga</taxon>
        <taxon>Cucujiformia</taxon>
        <taxon>Chrysomeloidea</taxon>
        <taxon>Cerambycidae</taxon>
        <taxon>Cerambycinae</taxon>
        <taxon>Callichromatini</taxon>
        <taxon>Aromia</taxon>
    </lineage>
</organism>
<accession>A0AAV8XCY6</accession>
<proteinExistence type="predicted"/>
<dbReference type="EMBL" id="JAPWTK010000764">
    <property type="protein sequence ID" value="KAJ8936266.1"/>
    <property type="molecule type" value="Genomic_DNA"/>
</dbReference>
<evidence type="ECO:0000313" key="2">
    <source>
        <dbReference type="Proteomes" id="UP001162162"/>
    </source>
</evidence>
<comment type="caution">
    <text evidence="1">The sequence shown here is derived from an EMBL/GenBank/DDBJ whole genome shotgun (WGS) entry which is preliminary data.</text>
</comment>
<evidence type="ECO:0000313" key="1">
    <source>
        <dbReference type="EMBL" id="KAJ8936266.1"/>
    </source>
</evidence>
<dbReference type="Proteomes" id="UP001162162">
    <property type="component" value="Unassembled WGS sequence"/>
</dbReference>